<dbReference type="AlphaFoldDB" id="C7N7I5"/>
<keyword evidence="1" id="KW-0812">Transmembrane</keyword>
<dbReference type="STRING" id="471855.Shel_18520"/>
<sequence>MEVILCLIVTSIAVWLLRKPIAKAPWAFYIAAAALSLAFGTGLVSNLSYQAAMLLTPVMRRCELAFALLAVVMFTGILPKDSKLRLQLVPIRGYLAIIAAILASCHIFLYGRAYLAKVGVAFGGLNTATYAALAFAVALAVLLAVLSVTSVRMVRHRMSPQSWRTLQKASYVFFPLIGVHALLMIGPAALAGGPSAGNALAYLVVIVAYIAARLARAAADRRGVCDDAR</sequence>
<dbReference type="HOGENOM" id="CLU_100156_0_0_11"/>
<dbReference type="RefSeq" id="WP_012798972.1">
    <property type="nucleotide sequence ID" value="NC_013165.1"/>
</dbReference>
<feature type="transmembrane region" description="Helical" evidence="1">
    <location>
        <begin position="196"/>
        <end position="212"/>
    </location>
</feature>
<keyword evidence="1" id="KW-0472">Membrane</keyword>
<keyword evidence="1" id="KW-1133">Transmembrane helix</keyword>
<protein>
    <recommendedName>
        <fullName evidence="4">Ferric oxidoreductase domain-containing protein</fullName>
    </recommendedName>
</protein>
<gene>
    <name evidence="2" type="ordered locus">Shel_18520</name>
</gene>
<dbReference type="EMBL" id="CP001684">
    <property type="protein sequence ID" value="ACV22870.1"/>
    <property type="molecule type" value="Genomic_DNA"/>
</dbReference>
<name>C7N7I5_SLAHD</name>
<dbReference type="Proteomes" id="UP000002026">
    <property type="component" value="Chromosome"/>
</dbReference>
<dbReference type="KEGG" id="shi:Shel_18520"/>
<feature type="transmembrane region" description="Helical" evidence="1">
    <location>
        <begin position="64"/>
        <end position="79"/>
    </location>
</feature>
<evidence type="ECO:0000256" key="1">
    <source>
        <dbReference type="SAM" id="Phobius"/>
    </source>
</evidence>
<evidence type="ECO:0008006" key="4">
    <source>
        <dbReference type="Google" id="ProtNLM"/>
    </source>
</evidence>
<accession>C7N7I5</accession>
<organism evidence="2 3">
    <name type="scientific">Slackia heliotrinireducens (strain ATCC 29202 / DSM 20476 / NCTC 11029 / RHS 1)</name>
    <name type="common">Peptococcus heliotrinreducens</name>
    <dbReference type="NCBI Taxonomy" id="471855"/>
    <lineage>
        <taxon>Bacteria</taxon>
        <taxon>Bacillati</taxon>
        <taxon>Actinomycetota</taxon>
        <taxon>Coriobacteriia</taxon>
        <taxon>Eggerthellales</taxon>
        <taxon>Eggerthellaceae</taxon>
        <taxon>Slackia</taxon>
    </lineage>
</organism>
<feature type="transmembrane region" description="Helical" evidence="1">
    <location>
        <begin position="130"/>
        <end position="151"/>
    </location>
</feature>
<evidence type="ECO:0000313" key="2">
    <source>
        <dbReference type="EMBL" id="ACV22870.1"/>
    </source>
</evidence>
<evidence type="ECO:0000313" key="3">
    <source>
        <dbReference type="Proteomes" id="UP000002026"/>
    </source>
</evidence>
<proteinExistence type="predicted"/>
<feature type="transmembrane region" description="Helical" evidence="1">
    <location>
        <begin position="171"/>
        <end position="190"/>
    </location>
</feature>
<feature type="transmembrane region" description="Helical" evidence="1">
    <location>
        <begin position="91"/>
        <end position="110"/>
    </location>
</feature>
<feature type="transmembrane region" description="Helical" evidence="1">
    <location>
        <begin position="26"/>
        <end position="44"/>
    </location>
</feature>
<reference evidence="2 3" key="1">
    <citation type="journal article" date="2009" name="Stand. Genomic Sci.">
        <title>Complete genome sequence of Slackia heliotrinireducens type strain (RHS 1).</title>
        <authorList>
            <person name="Pukall R."/>
            <person name="Lapidus A."/>
            <person name="Nolan M."/>
            <person name="Copeland A."/>
            <person name="Glavina Del Rio T."/>
            <person name="Lucas S."/>
            <person name="Chen F."/>
            <person name="Tice H."/>
            <person name="Cheng J.F."/>
            <person name="Chertkov O."/>
            <person name="Bruce D."/>
            <person name="Goodwin L."/>
            <person name="Kuske C."/>
            <person name="Brettin T."/>
            <person name="Detter J.C."/>
            <person name="Han C."/>
            <person name="Pitluck S."/>
            <person name="Pati A."/>
            <person name="Mavrommatis K."/>
            <person name="Ivanova N."/>
            <person name="Ovchinnikova G."/>
            <person name="Chen A."/>
            <person name="Palaniappan K."/>
            <person name="Schneider S."/>
            <person name="Rohde M."/>
            <person name="Chain P."/>
            <person name="D'haeseleer P."/>
            <person name="Goker M."/>
            <person name="Bristow J."/>
            <person name="Eisen J.A."/>
            <person name="Markowitz V."/>
            <person name="Kyrpides N.C."/>
            <person name="Klenk H.P."/>
            <person name="Hugenholtz P."/>
        </authorList>
    </citation>
    <scope>NUCLEOTIDE SEQUENCE [LARGE SCALE GENOMIC DNA]</scope>
    <source>
        <strain evidence="3">ATCC 29202 / DSM 20476 / NCTC 11029 / RHS 1</strain>
    </source>
</reference>
<dbReference type="eggNOG" id="COG2717">
    <property type="taxonomic scope" value="Bacteria"/>
</dbReference>
<keyword evidence="3" id="KW-1185">Reference proteome</keyword>